<evidence type="ECO:0000313" key="3">
    <source>
        <dbReference type="EMBL" id="NLR19747.1"/>
    </source>
</evidence>
<dbReference type="AlphaFoldDB" id="A0A8I2KNF7"/>
<evidence type="ECO:0000313" key="5">
    <source>
        <dbReference type="Proteomes" id="UP000646877"/>
    </source>
</evidence>
<dbReference type="PANTHER" id="PTHR46825">
    <property type="entry name" value="D-ALANYL-D-ALANINE-CARBOXYPEPTIDASE/ENDOPEPTIDASE AMPH"/>
    <property type="match status" value="1"/>
</dbReference>
<evidence type="ECO:0000313" key="6">
    <source>
        <dbReference type="Proteomes" id="UP001304419"/>
    </source>
</evidence>
<evidence type="ECO:0000256" key="1">
    <source>
        <dbReference type="SAM" id="SignalP"/>
    </source>
</evidence>
<accession>A0A8I2KNF7</accession>
<dbReference type="GO" id="GO:0016787">
    <property type="term" value="F:hydrolase activity"/>
    <property type="evidence" value="ECO:0007669"/>
    <property type="project" value="UniProtKB-KW"/>
</dbReference>
<dbReference type="PANTHER" id="PTHR46825:SF12">
    <property type="entry name" value="PENICILLIN-BINDING PROTEIN 4"/>
    <property type="match status" value="1"/>
</dbReference>
<dbReference type="SUPFAM" id="SSF56601">
    <property type="entry name" value="beta-lactamase/transpeptidase-like"/>
    <property type="match status" value="1"/>
</dbReference>
<dbReference type="InterPro" id="IPR050491">
    <property type="entry name" value="AmpC-like"/>
</dbReference>
<dbReference type="RefSeq" id="WP_039496751.1">
    <property type="nucleotide sequence ID" value="NZ_CBCSDF010000003.1"/>
</dbReference>
<proteinExistence type="predicted"/>
<evidence type="ECO:0000259" key="2">
    <source>
        <dbReference type="Pfam" id="PF00144"/>
    </source>
</evidence>
<keyword evidence="6" id="KW-1185">Reference proteome</keyword>
<name>A0A8I2KNF7_9GAMM</name>
<sequence>MPKLLYCAIFCSSLLSQTSFATDSAQHQVEQVAHNLLPKVQLEGQKYKPVDLQTRLQETHLPGLSLAVIKDGKVVWAEGFGIADKKQNRKVTTETLFQAGSISKPVAALAVLKLAQDGKVDLDADVNQYLTSWKVPTNEFTKANPVTLRQLMTHTSGLTQHGFPGYVRGSKIPTDVEVLMGKGNTDLVTVDTLPGKAWRYSGGGYTVMELLVADVTKMPFEEYVQQAILTPLGMHNSTYAQPLPKTLWSKASAAFDDKGEQVEGDWHVYPEQAAAGLWTTPVDLAKYIMAVQQAYAGNTVGPITPELAKQMLEVHHDVWGLGPELEQREQGLIFTHGGKNKGFSNRFEAYVEKGEGMVLMSNGDSASTVFGELRIAISEHYGWDFLRSKKITAITLPEARAKQLEGLYAYEKDHQFKMKITRDGTRFNVLDMARDNLMAFVATEEDTLIELEGGADVTIETNDKGDITAVIWRGLYRFERI</sequence>
<dbReference type="EC" id="3.1.1.103" evidence="4"/>
<dbReference type="Pfam" id="PF00144">
    <property type="entry name" value="Beta-lactamase"/>
    <property type="match status" value="1"/>
</dbReference>
<dbReference type="EMBL" id="WEIA01000001">
    <property type="protein sequence ID" value="NLR19747.1"/>
    <property type="molecule type" value="Genomic_DNA"/>
</dbReference>
<feature type="chain" id="PRO_5044460687" evidence="1">
    <location>
        <begin position="22"/>
        <end position="481"/>
    </location>
</feature>
<dbReference type="InterPro" id="IPR012338">
    <property type="entry name" value="Beta-lactam/transpept-like"/>
</dbReference>
<dbReference type="Gene3D" id="3.40.710.10">
    <property type="entry name" value="DD-peptidase/beta-lactamase superfamily"/>
    <property type="match status" value="1"/>
</dbReference>
<feature type="domain" description="Beta-lactamase-related" evidence="2">
    <location>
        <begin position="53"/>
        <end position="369"/>
    </location>
</feature>
<gene>
    <name evidence="3" type="ORF">F9Y85_00065</name>
    <name evidence="4" type="ORF">R5H13_13510</name>
</gene>
<evidence type="ECO:0000313" key="4">
    <source>
        <dbReference type="EMBL" id="WOX27667.1"/>
    </source>
</evidence>
<reference evidence="4 6" key="2">
    <citation type="submission" date="2023-10" db="EMBL/GenBank/DDBJ databases">
        <title>To unveil natural product biosynthetic capacity in Pseudoalteromonas.</title>
        <authorList>
            <person name="Wang J."/>
        </authorList>
    </citation>
    <scope>NUCLEOTIDE SEQUENCE [LARGE SCALE GENOMIC DNA]</scope>
    <source>
        <strain evidence="4 6">DSM 15914</strain>
    </source>
</reference>
<dbReference type="Proteomes" id="UP001304419">
    <property type="component" value="Chromosome 1"/>
</dbReference>
<protein>
    <submittedName>
        <fullName evidence="3 4">Serine hydrolase</fullName>
        <ecNumber evidence="4">3.1.1.103</ecNumber>
    </submittedName>
</protein>
<organism evidence="3 5">
    <name type="scientific">Pseudoalteromonas maricaloris</name>
    <dbReference type="NCBI Taxonomy" id="184924"/>
    <lineage>
        <taxon>Bacteria</taxon>
        <taxon>Pseudomonadati</taxon>
        <taxon>Pseudomonadota</taxon>
        <taxon>Gammaproteobacteria</taxon>
        <taxon>Alteromonadales</taxon>
        <taxon>Pseudoalteromonadaceae</taxon>
        <taxon>Pseudoalteromonas</taxon>
    </lineage>
</organism>
<keyword evidence="1" id="KW-0732">Signal</keyword>
<dbReference type="EMBL" id="CP137578">
    <property type="protein sequence ID" value="WOX27667.1"/>
    <property type="molecule type" value="Genomic_DNA"/>
</dbReference>
<dbReference type="Proteomes" id="UP000646877">
    <property type="component" value="Unassembled WGS sequence"/>
</dbReference>
<keyword evidence="3" id="KW-0378">Hydrolase</keyword>
<feature type="signal peptide" evidence="1">
    <location>
        <begin position="1"/>
        <end position="21"/>
    </location>
</feature>
<reference evidence="3" key="1">
    <citation type="submission" date="2019-10" db="EMBL/GenBank/DDBJ databases">
        <authorList>
            <person name="Paulsen S."/>
        </authorList>
    </citation>
    <scope>NUCLEOTIDE SEQUENCE</scope>
    <source>
        <strain evidence="3">LMG 19692</strain>
    </source>
</reference>
<dbReference type="InterPro" id="IPR001466">
    <property type="entry name" value="Beta-lactam-related"/>
</dbReference>